<dbReference type="InterPro" id="IPR028366">
    <property type="entry name" value="PhoU"/>
</dbReference>
<dbReference type="GO" id="GO:0006817">
    <property type="term" value="P:phosphate ion transport"/>
    <property type="evidence" value="ECO:0007669"/>
    <property type="project" value="UniProtKB-KW"/>
</dbReference>
<dbReference type="InterPro" id="IPR026022">
    <property type="entry name" value="PhoU_dom"/>
</dbReference>
<protein>
    <recommendedName>
        <fullName evidence="7">Phosphate-specific transport system accessory protein PhoU</fullName>
    </recommendedName>
</protein>
<comment type="function">
    <text evidence="7">Plays a role in the regulation of phosphate uptake.</text>
</comment>
<organism evidence="9 10">
    <name type="scientific">Hominilimicola fabiformis</name>
    <dbReference type="NCBI Taxonomy" id="2885356"/>
    <lineage>
        <taxon>Bacteria</taxon>
        <taxon>Bacillati</taxon>
        <taxon>Bacillota</taxon>
        <taxon>Clostridia</taxon>
        <taxon>Eubacteriales</taxon>
        <taxon>Oscillospiraceae</taxon>
        <taxon>Hominilimicola</taxon>
    </lineage>
</organism>
<accession>A0AAE3J9K2</accession>
<dbReference type="GO" id="GO:0045936">
    <property type="term" value="P:negative regulation of phosphate metabolic process"/>
    <property type="evidence" value="ECO:0007669"/>
    <property type="project" value="InterPro"/>
</dbReference>
<dbReference type="Proteomes" id="UP001198242">
    <property type="component" value="Unassembled WGS sequence"/>
</dbReference>
<dbReference type="PIRSF" id="PIRSF003107">
    <property type="entry name" value="PhoU"/>
    <property type="match status" value="1"/>
</dbReference>
<evidence type="ECO:0000256" key="5">
    <source>
        <dbReference type="ARBA" id="ARBA00022490"/>
    </source>
</evidence>
<gene>
    <name evidence="9" type="primary">phoU</name>
    <name evidence="9" type="ORF">LKE05_06820</name>
</gene>
<evidence type="ECO:0000313" key="9">
    <source>
        <dbReference type="EMBL" id="MCC2210501.1"/>
    </source>
</evidence>
<dbReference type="GO" id="GO:0005737">
    <property type="term" value="C:cytoplasm"/>
    <property type="evidence" value="ECO:0007669"/>
    <property type="project" value="UniProtKB-SubCell"/>
</dbReference>
<dbReference type="InterPro" id="IPR038078">
    <property type="entry name" value="PhoU-like_sf"/>
</dbReference>
<comment type="caution">
    <text evidence="9">The sequence shown here is derived from an EMBL/GenBank/DDBJ whole genome shotgun (WGS) entry which is preliminary data.</text>
</comment>
<keyword evidence="6 7" id="KW-0592">Phosphate transport</keyword>
<comment type="similarity">
    <text evidence="2 7">Belongs to the PhoU family.</text>
</comment>
<name>A0AAE3J9K2_9FIRM</name>
<keyword evidence="4 7" id="KW-0813">Transport</keyword>
<keyword evidence="10" id="KW-1185">Reference proteome</keyword>
<sequence>MRDEFERQLALLNEELTTMGGLIESAIANAVKALDGDEHSINKAYDYEKSIDNKEREIESLSLKLLLTQQPVASDLRLISAALKMITDMERIGDQAEDIAEIAATAKKKMLKKSKHIQRMAAATIDMVNKSVEAFIKKDLLIAEEVSHNDDVVDALFEEIVNDLVDIIKKDEGTSEVLDMLMVAKYFERIGDHAVNIAEWVQFSITGEHKRL</sequence>
<feature type="domain" description="PhoU" evidence="8">
    <location>
        <begin position="117"/>
        <end position="201"/>
    </location>
</feature>
<dbReference type="FunFam" id="1.20.58.220:FF:000004">
    <property type="entry name" value="Phosphate-specific transport system accessory protein PhoU"/>
    <property type="match status" value="1"/>
</dbReference>
<dbReference type="NCBIfam" id="TIGR02135">
    <property type="entry name" value="phoU_full"/>
    <property type="match status" value="1"/>
</dbReference>
<dbReference type="Pfam" id="PF01895">
    <property type="entry name" value="PhoU"/>
    <property type="match status" value="2"/>
</dbReference>
<evidence type="ECO:0000256" key="4">
    <source>
        <dbReference type="ARBA" id="ARBA00022448"/>
    </source>
</evidence>
<evidence type="ECO:0000256" key="3">
    <source>
        <dbReference type="ARBA" id="ARBA00011738"/>
    </source>
</evidence>
<dbReference type="EMBL" id="JAJEQM010000008">
    <property type="protein sequence ID" value="MCC2210501.1"/>
    <property type="molecule type" value="Genomic_DNA"/>
</dbReference>
<comment type="subunit">
    <text evidence="3 7">Homodimer.</text>
</comment>
<proteinExistence type="inferred from homology"/>
<dbReference type="PANTHER" id="PTHR42930">
    <property type="entry name" value="PHOSPHATE-SPECIFIC TRANSPORT SYSTEM ACCESSORY PROTEIN PHOU"/>
    <property type="match status" value="1"/>
</dbReference>
<evidence type="ECO:0000259" key="8">
    <source>
        <dbReference type="Pfam" id="PF01895"/>
    </source>
</evidence>
<feature type="domain" description="PhoU" evidence="8">
    <location>
        <begin position="17"/>
        <end position="102"/>
    </location>
</feature>
<evidence type="ECO:0000313" key="10">
    <source>
        <dbReference type="Proteomes" id="UP001198242"/>
    </source>
</evidence>
<evidence type="ECO:0000256" key="7">
    <source>
        <dbReference type="PIRNR" id="PIRNR003107"/>
    </source>
</evidence>
<evidence type="ECO:0000256" key="1">
    <source>
        <dbReference type="ARBA" id="ARBA00004496"/>
    </source>
</evidence>
<dbReference type="RefSeq" id="WP_022228992.1">
    <property type="nucleotide sequence ID" value="NZ_JAJEQM010000008.1"/>
</dbReference>
<dbReference type="AlphaFoldDB" id="A0AAE3J9K2"/>
<comment type="subcellular location">
    <subcellularLocation>
        <location evidence="1 7">Cytoplasm</location>
    </subcellularLocation>
</comment>
<evidence type="ECO:0000256" key="2">
    <source>
        <dbReference type="ARBA" id="ARBA00008107"/>
    </source>
</evidence>
<dbReference type="PANTHER" id="PTHR42930:SF3">
    <property type="entry name" value="PHOSPHATE-SPECIFIC TRANSPORT SYSTEM ACCESSORY PROTEIN PHOU"/>
    <property type="match status" value="1"/>
</dbReference>
<dbReference type="Gene3D" id="1.20.58.220">
    <property type="entry name" value="Phosphate transport system protein phou homolog 2, domain 2"/>
    <property type="match status" value="2"/>
</dbReference>
<reference evidence="9 10" key="1">
    <citation type="submission" date="2021-10" db="EMBL/GenBank/DDBJ databases">
        <title>Anaerobic single-cell dispensing facilitates the cultivation of human gut bacteria.</title>
        <authorList>
            <person name="Afrizal A."/>
        </authorList>
    </citation>
    <scope>NUCLEOTIDE SEQUENCE [LARGE SCALE GENOMIC DNA]</scope>
    <source>
        <strain evidence="9 10">CLA-AA-H232</strain>
    </source>
</reference>
<dbReference type="GO" id="GO:0030643">
    <property type="term" value="P:intracellular phosphate ion homeostasis"/>
    <property type="evidence" value="ECO:0007669"/>
    <property type="project" value="InterPro"/>
</dbReference>
<evidence type="ECO:0000256" key="6">
    <source>
        <dbReference type="ARBA" id="ARBA00022592"/>
    </source>
</evidence>
<dbReference type="SUPFAM" id="SSF109755">
    <property type="entry name" value="PhoU-like"/>
    <property type="match status" value="1"/>
</dbReference>
<keyword evidence="5 7" id="KW-0963">Cytoplasm</keyword>